<dbReference type="InterPro" id="IPR002182">
    <property type="entry name" value="NB-ARC"/>
</dbReference>
<dbReference type="SUPFAM" id="SSF52540">
    <property type="entry name" value="P-loop containing nucleoside triphosphate hydrolases"/>
    <property type="match status" value="1"/>
</dbReference>
<name>B3RJQ1_TRIAD</name>
<dbReference type="HOGENOM" id="CLU_264467_0_0_1"/>
<keyword evidence="6" id="KW-1185">Reference proteome</keyword>
<dbReference type="PROSITE" id="PS50209">
    <property type="entry name" value="CARD"/>
    <property type="match status" value="1"/>
</dbReference>
<dbReference type="OrthoDB" id="1357022at2759"/>
<dbReference type="KEGG" id="tad:TRIADDRAFT_51545"/>
<evidence type="ECO:0000313" key="5">
    <source>
        <dbReference type="EMBL" id="EDV28538.1"/>
    </source>
</evidence>
<dbReference type="GeneID" id="6748955"/>
<evidence type="ECO:0000256" key="2">
    <source>
        <dbReference type="ARBA" id="ARBA00022703"/>
    </source>
</evidence>
<dbReference type="STRING" id="10228.B3RJQ1"/>
<dbReference type="Gene3D" id="1.10.10.10">
    <property type="entry name" value="Winged helix-like DNA-binding domain superfamily/Winged helix DNA-binding domain"/>
    <property type="match status" value="1"/>
</dbReference>
<dbReference type="SUPFAM" id="SSF47986">
    <property type="entry name" value="DEATH domain"/>
    <property type="match status" value="1"/>
</dbReference>
<dbReference type="InterPro" id="IPR011029">
    <property type="entry name" value="DEATH-like_dom_sf"/>
</dbReference>
<keyword evidence="3" id="KW-0677">Repeat</keyword>
<dbReference type="InterPro" id="IPR027417">
    <property type="entry name" value="P-loop_NTPase"/>
</dbReference>
<feature type="domain" description="CARD" evidence="4">
    <location>
        <begin position="3"/>
        <end position="79"/>
    </location>
</feature>
<dbReference type="InParanoid" id="B3RJQ1"/>
<dbReference type="RefSeq" id="XP_002107740.1">
    <property type="nucleotide sequence ID" value="XM_002107704.1"/>
</dbReference>
<keyword evidence="1" id="KW-0853">WD repeat</keyword>
<dbReference type="CDD" id="cd01671">
    <property type="entry name" value="CARD"/>
    <property type="match status" value="1"/>
</dbReference>
<organism evidence="5 6">
    <name type="scientific">Trichoplax adhaerens</name>
    <name type="common">Trichoplax reptans</name>
    <dbReference type="NCBI Taxonomy" id="10228"/>
    <lineage>
        <taxon>Eukaryota</taxon>
        <taxon>Metazoa</taxon>
        <taxon>Placozoa</taxon>
        <taxon>Uniplacotomia</taxon>
        <taxon>Trichoplacea</taxon>
        <taxon>Trichoplacidae</taxon>
        <taxon>Trichoplax</taxon>
    </lineage>
</organism>
<dbReference type="InterPro" id="IPR001315">
    <property type="entry name" value="CARD"/>
</dbReference>
<dbReference type="PANTHER" id="PTHR22845:SF5">
    <property type="entry name" value="APOPTOTIC PROTEASE-ACTIVATING FACTOR 1"/>
    <property type="match status" value="1"/>
</dbReference>
<dbReference type="Gene3D" id="3.40.50.300">
    <property type="entry name" value="P-loop containing nucleotide triphosphate hydrolases"/>
    <property type="match status" value="1"/>
</dbReference>
<dbReference type="PANTHER" id="PTHR22845">
    <property type="entry name" value="APOPTOTIC PROTEASE-ACTIVATING FACTOR 1"/>
    <property type="match status" value="1"/>
</dbReference>
<gene>
    <name evidence="5" type="ORF">TRIADDRAFT_51545</name>
</gene>
<evidence type="ECO:0000256" key="3">
    <source>
        <dbReference type="ARBA" id="ARBA00022737"/>
    </source>
</evidence>
<evidence type="ECO:0000259" key="4">
    <source>
        <dbReference type="PROSITE" id="PS50209"/>
    </source>
</evidence>
<dbReference type="InterPro" id="IPR036388">
    <property type="entry name" value="WH-like_DNA-bd_sf"/>
</dbReference>
<dbReference type="SUPFAM" id="SSF82171">
    <property type="entry name" value="DPP6 N-terminal domain-like"/>
    <property type="match status" value="1"/>
</dbReference>
<evidence type="ECO:0000313" key="6">
    <source>
        <dbReference type="Proteomes" id="UP000009022"/>
    </source>
</evidence>
<reference evidence="5 6" key="1">
    <citation type="journal article" date="2008" name="Nature">
        <title>The Trichoplax genome and the nature of placozoans.</title>
        <authorList>
            <person name="Srivastava M."/>
            <person name="Begovic E."/>
            <person name="Chapman J."/>
            <person name="Putnam N.H."/>
            <person name="Hellsten U."/>
            <person name="Kawashima T."/>
            <person name="Kuo A."/>
            <person name="Mitros T."/>
            <person name="Salamov A."/>
            <person name="Carpenter M.L."/>
            <person name="Signorovitch A.Y."/>
            <person name="Moreno M.A."/>
            <person name="Kamm K."/>
            <person name="Grimwood J."/>
            <person name="Schmutz J."/>
            <person name="Shapiro H."/>
            <person name="Grigoriev I.V."/>
            <person name="Buss L.W."/>
            <person name="Schierwater B."/>
            <person name="Dellaporta S.L."/>
            <person name="Rokhsar D.S."/>
        </authorList>
    </citation>
    <scope>NUCLEOTIDE SEQUENCE [LARGE SCALE GENOMIC DNA]</scope>
    <source>
        <strain evidence="5 6">Grell-BS-1999</strain>
    </source>
</reference>
<proteinExistence type="predicted"/>
<sequence>MGLSHYIETVIERNYPKMITDIPLQQFLIDLRARQVLSNEEVDELNSFRTNKEMIYNFIKILKFRADQDFFHLCDTLQEHGAITVQEFGEALQNEAELRRRAEDENEKGKPTNSAYLLRDLPPTPESHYIVRQTFVDKICSHLKDIDNSQGHLLIHGMAGCGKTIAVCQSVRMVFEQGYFQSHGVYWAKLGDIGKDKLFTILKSLCIKIGVTWKEPPQNLEEIDAYAKQYFEENQDKNNILFIFDDIWQKSHYNYLRFATKSIATSRFFHPENKLHYKCISASDRFTYEEAIKVLAKNRNIQDLQSLYNNRNIALAIESCGGLPLAIALIGGLHLQTDKQWESVIKVIEKKEIGDLPANYDFNLFGTFSLSIKELEGKKKQCFLLLGVFKKVKIPIGSIMSLWKQNECSTISLLQEFRNKSLLRFIETNGYCILHDLMVDYLQQSHDPQLSNKVYWENMNQTLVQHYFYHCQGQWGTYPNDGYFYQNLVYHAIQAHADVLLRTLMADFNWMTSKFKIFKTLFNLQLDLEDYIKYLDKQKENSLQYQELLTSLRQYESYADMETMDFIQFLLNTNESKSWIISRALQLACENTIRGISRYWMITTYPQNKVKYSAWMASKTLCTTLNEVVPRCSSLKYGKLNIIYNDLNKTHECCITIVDYETSKTIFNLPLPNKLIAKIRISPDGKIIAYSMKKDEDTFVMNWVVYSIATGQQLNFTSKDGSKSPTIEGSFLEFCPVLAEDRYILMTVSNRKNVNIWMVTGDSICQICKTITSSESINTCQFIESSCKILVWYGKYYDNRRSKGEERMWVNECLVDIRDAENLQFQSSYIMPIYIQQRDGKYLPSSDLKLKYGFGLACIKLIDKNGIAIVAAYQHILGYIALHNITNGRHDFVKEFARSFQPIYLCDKSINDIVTSDDHQFIAVHTQGEQLKVFKLASRNFSAFTSIDCIQYYRDLMFIPDSYHLFIYDPIPPSRLYRYDLQAKDLSWQPISSATLIQDQQKLNYNEELIAYSNHAFINNIPHAVQLVINKRYKNSNLRIYRGENFKLISEYKLKQNYKQCILHDDMEAVILVQIYECDCNDCIKDCPTDHWHIIFSKLLYGIFYAMKRMQEIKYILPEKPHNIWIVKSRFRKFDKSLIFILQARYLNDCQQIIIMKINYHTCDLKVYRDTESEFYRDLNILHFDDGNLVTHQISLNNSQSIIKHYKIGQALTDIQLMKPYQYDKNDGIACKISLPINEMTSDLNIVTSAWKKDSMIDTFGQSDTDSFMFTLNGRILMKGYRDATAVFKADINYIENLWPYQFLVVIEKLTCKIYFYNKLTLKLVQVIQSPYIKIWRLNGNSDQSLFICQSFDKEYGIIKPVTNAMIK</sequence>
<dbReference type="Gene3D" id="1.10.533.10">
    <property type="entry name" value="Death Domain, Fas"/>
    <property type="match status" value="1"/>
</dbReference>
<dbReference type="Pfam" id="PF17908">
    <property type="entry name" value="APAF1_C"/>
    <property type="match status" value="1"/>
</dbReference>
<dbReference type="Gene3D" id="1.10.8.430">
    <property type="entry name" value="Helical domain of apoptotic protease-activating factors"/>
    <property type="match status" value="1"/>
</dbReference>
<dbReference type="EMBL" id="DS985241">
    <property type="protein sequence ID" value="EDV28538.1"/>
    <property type="molecule type" value="Genomic_DNA"/>
</dbReference>
<dbReference type="eggNOG" id="KOG4658">
    <property type="taxonomic scope" value="Eukaryota"/>
</dbReference>
<dbReference type="Pfam" id="PF00931">
    <property type="entry name" value="NB-ARC"/>
    <property type="match status" value="1"/>
</dbReference>
<dbReference type="CTD" id="6748955"/>
<dbReference type="GO" id="GO:0005829">
    <property type="term" value="C:cytosol"/>
    <property type="evidence" value="ECO:0007669"/>
    <property type="project" value="UniProtKB-ARBA"/>
</dbReference>
<protein>
    <recommendedName>
        <fullName evidence="4">CARD domain-containing protein</fullName>
    </recommendedName>
</protein>
<dbReference type="Proteomes" id="UP000009022">
    <property type="component" value="Unassembled WGS sequence"/>
</dbReference>
<dbReference type="GO" id="GO:0042981">
    <property type="term" value="P:regulation of apoptotic process"/>
    <property type="evidence" value="ECO:0007669"/>
    <property type="project" value="InterPro"/>
</dbReference>
<dbReference type="GO" id="GO:0043531">
    <property type="term" value="F:ADP binding"/>
    <property type="evidence" value="ECO:0007669"/>
    <property type="project" value="InterPro"/>
</dbReference>
<dbReference type="PhylomeDB" id="B3RJQ1"/>
<dbReference type="InterPro" id="IPR042197">
    <property type="entry name" value="Apaf_helical"/>
</dbReference>
<keyword evidence="2" id="KW-0053">Apoptosis</keyword>
<dbReference type="InterPro" id="IPR041452">
    <property type="entry name" value="APAF1_C"/>
</dbReference>
<dbReference type="Gene3D" id="1.25.40.370">
    <property type="match status" value="1"/>
</dbReference>
<dbReference type="GO" id="GO:0006915">
    <property type="term" value="P:apoptotic process"/>
    <property type="evidence" value="ECO:0007669"/>
    <property type="project" value="UniProtKB-KW"/>
</dbReference>
<dbReference type="PRINTS" id="PR00364">
    <property type="entry name" value="DISEASERSIST"/>
</dbReference>
<evidence type="ECO:0000256" key="1">
    <source>
        <dbReference type="ARBA" id="ARBA00022574"/>
    </source>
</evidence>
<accession>B3RJQ1</accession>